<comment type="caution">
    <text evidence="13">The sequence shown here is derived from an EMBL/GenBank/DDBJ whole genome shotgun (WGS) entry which is preliminary data.</text>
</comment>
<dbReference type="SUPFAM" id="SSF56935">
    <property type="entry name" value="Porins"/>
    <property type="match status" value="2"/>
</dbReference>
<dbReference type="Gene3D" id="2.40.170.20">
    <property type="entry name" value="TonB-dependent receptor, beta-barrel domain"/>
    <property type="match status" value="1"/>
</dbReference>
<feature type="chain" id="PRO_5037266972" evidence="11">
    <location>
        <begin position="28"/>
        <end position="1272"/>
    </location>
</feature>
<evidence type="ECO:0000313" key="14">
    <source>
        <dbReference type="Proteomes" id="UP000617628"/>
    </source>
</evidence>
<evidence type="ECO:0000256" key="11">
    <source>
        <dbReference type="SAM" id="SignalP"/>
    </source>
</evidence>
<dbReference type="InterPro" id="IPR036942">
    <property type="entry name" value="Beta-barrel_TonB_sf"/>
</dbReference>
<keyword evidence="6 11" id="KW-0732">Signal</keyword>
<gene>
    <name evidence="13" type="ORF">JIN87_17735</name>
</gene>
<proteinExistence type="predicted"/>
<evidence type="ECO:0000256" key="8">
    <source>
        <dbReference type="ARBA" id="ARBA00023065"/>
    </source>
</evidence>
<keyword evidence="10" id="KW-0998">Cell outer membrane</keyword>
<accession>A0A934S2P0</accession>
<dbReference type="Pfam" id="PF07715">
    <property type="entry name" value="Plug"/>
    <property type="match status" value="1"/>
</dbReference>
<keyword evidence="14" id="KW-1185">Reference proteome</keyword>
<feature type="signal peptide" evidence="11">
    <location>
        <begin position="1"/>
        <end position="27"/>
    </location>
</feature>
<dbReference type="AlphaFoldDB" id="A0A934S2P0"/>
<keyword evidence="2" id="KW-0813">Transport</keyword>
<keyword evidence="7" id="KW-0408">Iron</keyword>
<keyword evidence="13" id="KW-0675">Receptor</keyword>
<dbReference type="PANTHER" id="PTHR32552">
    <property type="entry name" value="FERRICHROME IRON RECEPTOR-RELATED"/>
    <property type="match status" value="1"/>
</dbReference>
<keyword evidence="3" id="KW-1134">Transmembrane beta strand</keyword>
<dbReference type="EMBL" id="JAENIL010000034">
    <property type="protein sequence ID" value="MBK1878727.1"/>
    <property type="molecule type" value="Genomic_DNA"/>
</dbReference>
<keyword evidence="4" id="KW-0410">Iron transport</keyword>
<dbReference type="InterPro" id="IPR012910">
    <property type="entry name" value="Plug_dom"/>
</dbReference>
<dbReference type="RefSeq" id="WP_200356939.1">
    <property type="nucleotide sequence ID" value="NZ_JAENIL010000034.1"/>
</dbReference>
<evidence type="ECO:0000256" key="6">
    <source>
        <dbReference type="ARBA" id="ARBA00022729"/>
    </source>
</evidence>
<keyword evidence="9" id="KW-0472">Membrane</keyword>
<evidence type="ECO:0000256" key="1">
    <source>
        <dbReference type="ARBA" id="ARBA00004571"/>
    </source>
</evidence>
<comment type="subcellular location">
    <subcellularLocation>
        <location evidence="1">Cell outer membrane</location>
        <topology evidence="1">Multi-pass membrane protein</topology>
    </subcellularLocation>
</comment>
<evidence type="ECO:0000313" key="13">
    <source>
        <dbReference type="EMBL" id="MBK1878727.1"/>
    </source>
</evidence>
<keyword evidence="8" id="KW-0406">Ion transport</keyword>
<protein>
    <submittedName>
        <fullName evidence="13">TonB-dependent receptor plug domain-containing protein</fullName>
    </submittedName>
</protein>
<evidence type="ECO:0000256" key="2">
    <source>
        <dbReference type="ARBA" id="ARBA00022448"/>
    </source>
</evidence>
<dbReference type="Gene3D" id="2.170.130.10">
    <property type="entry name" value="TonB-dependent receptor, plug domain"/>
    <property type="match status" value="1"/>
</dbReference>
<dbReference type="PANTHER" id="PTHR32552:SF68">
    <property type="entry name" value="FERRICHROME OUTER MEMBRANE TRANSPORTER_PHAGE RECEPTOR"/>
    <property type="match status" value="1"/>
</dbReference>
<reference evidence="13" key="1">
    <citation type="submission" date="2021-01" db="EMBL/GenBank/DDBJ databases">
        <title>Modified the classification status of verrucomicrobia.</title>
        <authorList>
            <person name="Feng X."/>
        </authorList>
    </citation>
    <scope>NUCLEOTIDE SEQUENCE</scope>
    <source>
        <strain evidence="13">KCTC 13126</strain>
    </source>
</reference>
<evidence type="ECO:0000256" key="10">
    <source>
        <dbReference type="ARBA" id="ARBA00023237"/>
    </source>
</evidence>
<organism evidence="13 14">
    <name type="scientific">Pelagicoccus mobilis</name>
    <dbReference type="NCBI Taxonomy" id="415221"/>
    <lineage>
        <taxon>Bacteria</taxon>
        <taxon>Pseudomonadati</taxon>
        <taxon>Verrucomicrobiota</taxon>
        <taxon>Opitutia</taxon>
        <taxon>Puniceicoccales</taxon>
        <taxon>Pelagicoccaceae</taxon>
        <taxon>Pelagicoccus</taxon>
    </lineage>
</organism>
<evidence type="ECO:0000256" key="7">
    <source>
        <dbReference type="ARBA" id="ARBA00023004"/>
    </source>
</evidence>
<evidence type="ECO:0000256" key="4">
    <source>
        <dbReference type="ARBA" id="ARBA00022496"/>
    </source>
</evidence>
<dbReference type="GO" id="GO:0009279">
    <property type="term" value="C:cell outer membrane"/>
    <property type="evidence" value="ECO:0007669"/>
    <property type="project" value="UniProtKB-SubCell"/>
</dbReference>
<evidence type="ECO:0000256" key="5">
    <source>
        <dbReference type="ARBA" id="ARBA00022692"/>
    </source>
</evidence>
<dbReference type="Proteomes" id="UP000617628">
    <property type="component" value="Unassembled WGS sequence"/>
</dbReference>
<name>A0A934S2P0_9BACT</name>
<evidence type="ECO:0000256" key="9">
    <source>
        <dbReference type="ARBA" id="ARBA00023136"/>
    </source>
</evidence>
<feature type="domain" description="TonB-dependent receptor plug" evidence="12">
    <location>
        <begin position="69"/>
        <end position="181"/>
    </location>
</feature>
<evidence type="ECO:0000259" key="12">
    <source>
        <dbReference type="Pfam" id="PF07715"/>
    </source>
</evidence>
<dbReference type="GO" id="GO:0015344">
    <property type="term" value="F:siderophore uptake transmembrane transporter activity"/>
    <property type="evidence" value="ECO:0007669"/>
    <property type="project" value="TreeGrafter"/>
</dbReference>
<dbReference type="InterPro" id="IPR037066">
    <property type="entry name" value="Plug_dom_sf"/>
</dbReference>
<evidence type="ECO:0000256" key="3">
    <source>
        <dbReference type="ARBA" id="ARBA00022452"/>
    </source>
</evidence>
<dbReference type="InterPro" id="IPR039426">
    <property type="entry name" value="TonB-dep_rcpt-like"/>
</dbReference>
<sequence>MLNELSGFRRIPAFAVGLAVLPAFVSAQTDNNDDEDEIFELSPFEVSGSDDTGYRATSTLAGSRIRTDIKDIASPISVITEQFLEDTGSHDNTDLLVYTTSTEVGGQQGNFGGMGNRQDISESAALVQPNANTRVRGLEAADNTRNFFLTNIPWDDYNVDRVDISRGPNSILFGLGSPAGIINNQTIAAHMSGADNEVHVGFDKYGSIRFSFDTNKVLIEDQLAVRFAGLNNDKKFRQDSAFREDRRLYGTVTYEPKALSEALGGRSQFKLNYENGDIESNNPRNLPPIDAISLWFEDEAGDGTNNLRGMGGQVYDSSVLGSDHFGRTDRSLTGQIHNEKQIPAFSAVDGGGVNNGGVVAFFAPGSMDPHLYSRVAPRDYPGGINTDGVVINDITGHPFVSPKRSASYNRYAISMNEIDPAQFPLAKQGYYRDKTLSDPTIFDFYNTLIDGDNKREYNKWNALNFSFSQSLFEDRLNVQAVYDRQDYAYGTSGYVMTNPYIAIDTNTNGFNRITEYTKIPNPDLDEAARDENLEFVTDLSTGFIRGFTPTAERPYYNEYAGAAFVYGGNSNNYDNEIGRESLRATVVGEIRGEDFFDSDSKIARFLGKHVFTGLYSDDTVDTTQSDYRNVATSYDWADQRGGPTGLKALHENTRNFYPVFYLSDSLIGRNSASGLNLPGVSGILNPSGATTIDYFDATWPHPLDPNIPGYINPAEEVNTVLGEAEGETQSGMFYNYVGRVNGTDNVLNAATNKDDLYVGYSHLREEVESIGFTWQGYFLDGNIVPTYGWREDTLINLDGQGTDDPTGVNDRMAVLTTTPGFGRVKGDTESWGVVGHIPSEWMENVPFLDGLSAFYYEGQNTKVSARYNYDGVPINNPAADSKDYGFTFSALDDRLTVKLAKYEVAVTNGTLSGGSALGSEQYYINQLEAWGMASALIDWYGYNGLDTTQRWYWNWANRDDPVNIDYNIDPFSDEYRNHPSTIAQQAAIADMIANADQDFFDAYEIPIDVGLVQQYFNANDAEGLAAALSSVFPPNSYATGLTSQSDSKINGLTPTGAINTLSEGYELEVNFQPSESWTMQLNASKTDASNTGLGQQMVDFIASQYARYQGPQGDLRIWWSGERSITQFYEENILSALAFLEESIGQQLPEIRPYRASFITNYRFRDGGFKGVNVGGSLRWADETILGYGLTSDNTKIDVNKVYYGPSETNVDLWAGYERKLSDKVDWKVQLNLRNVGRDPELIPISVSVNGEIGAQRIQDGMTWTVSNTFEF</sequence>
<keyword evidence="5" id="KW-0812">Transmembrane</keyword>